<evidence type="ECO:0000313" key="1">
    <source>
        <dbReference type="EMBL" id="MBB5341448.1"/>
    </source>
</evidence>
<sequence length="266" mass="29097">MSISLLHLSDIHPASSDNLTKLAHEISSAVRRSKCSPTYLVASGDLGLKGNNQQESAKFLLTLASDLGLGPTQIVCVPGNHDIERDNKKNPFQNYSKAIYAITKNSARTVVSPVTLYPVESVEFVLINSAYHLDTTFGRVDCDALRKVMGDLSANTLKIVVVHHNLIPVEEKDRSTIVNAYEFLTIVSSVGCEVVLHGHQHTSLSLIVGSSTKLVGVGTVKFAPATNVNNQFNLIDIGKRVVRFRYHADSSTSRGFGNWDPEEIPW</sequence>
<accession>A0ACC5P4D7</accession>
<protein>
    <submittedName>
        <fullName evidence="1">3',5'-cyclic AMP phosphodiesterase CpdA</fullName>
    </submittedName>
</protein>
<gene>
    <name evidence="1" type="ORF">HDF13_003781</name>
</gene>
<reference evidence="1" key="1">
    <citation type="submission" date="2020-08" db="EMBL/GenBank/DDBJ databases">
        <title>Genomic Encyclopedia of Type Strains, Phase IV (KMG-V): Genome sequencing to study the core and pangenomes of soil and plant-associated prokaryotes.</title>
        <authorList>
            <person name="Whitman W."/>
        </authorList>
    </citation>
    <scope>NUCLEOTIDE SEQUENCE</scope>
    <source>
        <strain evidence="1">M8UP15</strain>
    </source>
</reference>
<organism evidence="1 2">
    <name type="scientific">Tunturiibacter gelidiferens</name>
    <dbReference type="NCBI Taxonomy" id="3069689"/>
    <lineage>
        <taxon>Bacteria</taxon>
        <taxon>Pseudomonadati</taxon>
        <taxon>Acidobacteriota</taxon>
        <taxon>Terriglobia</taxon>
        <taxon>Terriglobales</taxon>
        <taxon>Acidobacteriaceae</taxon>
        <taxon>Tunturiibacter</taxon>
    </lineage>
</organism>
<keyword evidence="2" id="KW-1185">Reference proteome</keyword>
<comment type="caution">
    <text evidence="1">The sequence shown here is derived from an EMBL/GenBank/DDBJ whole genome shotgun (WGS) entry which is preliminary data.</text>
</comment>
<evidence type="ECO:0000313" key="2">
    <source>
        <dbReference type="Proteomes" id="UP000569005"/>
    </source>
</evidence>
<proteinExistence type="predicted"/>
<name>A0ACC5P4D7_9BACT</name>
<dbReference type="EMBL" id="JACHEA010000001">
    <property type="protein sequence ID" value="MBB5341448.1"/>
    <property type="molecule type" value="Genomic_DNA"/>
</dbReference>
<dbReference type="Proteomes" id="UP000569005">
    <property type="component" value="Unassembled WGS sequence"/>
</dbReference>